<dbReference type="Proteomes" id="UP001209746">
    <property type="component" value="Unassembled WGS sequence"/>
</dbReference>
<dbReference type="Gene3D" id="2.40.50.140">
    <property type="entry name" value="Nucleic acid-binding proteins"/>
    <property type="match status" value="1"/>
</dbReference>
<dbReference type="SUPFAM" id="SSF50249">
    <property type="entry name" value="Nucleic acid-binding proteins"/>
    <property type="match status" value="1"/>
</dbReference>
<gene>
    <name evidence="2" type="ORF">OB914_05410</name>
</gene>
<keyword evidence="2" id="KW-0238">DNA-binding</keyword>
<dbReference type="RefSeq" id="WP_315910530.1">
    <property type="nucleotide sequence ID" value="NZ_JAOPKD010000003.1"/>
</dbReference>
<dbReference type="EMBL" id="JAOPKD010000003">
    <property type="protein sequence ID" value="MCU4726404.1"/>
    <property type="molecule type" value="Genomic_DNA"/>
</dbReference>
<proteinExistence type="predicted"/>
<dbReference type="AlphaFoldDB" id="A0AAE3LGZ7"/>
<sequence length="282" mass="31700">MSSKTRTGYEVSHDEHAVADEAIPEDDHEPALRPSVAQESNAKVDGVHPDAVSRGLSLEAEERLAAREWEIWRTRSRWDRRQDSDREARTRQAIERANVERRRDVARRAGSVNRWADTETVDPRAQLSRKALGQVNTEAARLVGELRGWTRAAISRLLAERVVEGMDMLDAVVTVYDDLRKEPGQVIPIGAVERVDEYEVDIEGTVSVLWKPSSAAINQVGLLEDESGRIKFTAWQKSGQPAVREGERVRMRSVAKNWYQGRCSVALTGRTMVTFLEGQGES</sequence>
<evidence type="ECO:0000313" key="3">
    <source>
        <dbReference type="Proteomes" id="UP001209746"/>
    </source>
</evidence>
<feature type="region of interest" description="Disordered" evidence="1">
    <location>
        <begin position="1"/>
        <end position="47"/>
    </location>
</feature>
<protein>
    <submittedName>
        <fullName evidence="2">DNA-binding protein</fullName>
    </submittedName>
</protein>
<reference evidence="2" key="1">
    <citation type="submission" date="2023-02" db="EMBL/GenBank/DDBJ databases">
        <title>Enrichment on poylsaccharides allowed isolation of novel metabolic and taxonomic groups of Haloarchaea.</title>
        <authorList>
            <person name="Sorokin D.Y."/>
            <person name="Elcheninov A.G."/>
            <person name="Khizhniak T.V."/>
            <person name="Kolganova T.V."/>
            <person name="Kublanov I.V."/>
        </authorList>
    </citation>
    <scope>NUCLEOTIDE SEQUENCE</scope>
    <source>
        <strain evidence="2">HArc-curdl7</strain>
    </source>
</reference>
<evidence type="ECO:0000313" key="2">
    <source>
        <dbReference type="EMBL" id="MCU4726404.1"/>
    </source>
</evidence>
<name>A0AAE3LGZ7_9EURY</name>
<accession>A0AAE3LGZ7</accession>
<dbReference type="GO" id="GO:0003677">
    <property type="term" value="F:DNA binding"/>
    <property type="evidence" value="ECO:0007669"/>
    <property type="project" value="UniProtKB-KW"/>
</dbReference>
<comment type="caution">
    <text evidence="2">The sequence shown here is derived from an EMBL/GenBank/DDBJ whole genome shotgun (WGS) entry which is preliminary data.</text>
</comment>
<evidence type="ECO:0000256" key="1">
    <source>
        <dbReference type="SAM" id="MobiDB-lite"/>
    </source>
</evidence>
<organism evidence="2 3">
    <name type="scientific">Halapricum hydrolyticum</name>
    <dbReference type="NCBI Taxonomy" id="2979991"/>
    <lineage>
        <taxon>Archaea</taxon>
        <taxon>Methanobacteriati</taxon>
        <taxon>Methanobacteriota</taxon>
        <taxon>Stenosarchaea group</taxon>
        <taxon>Halobacteria</taxon>
        <taxon>Halobacteriales</taxon>
        <taxon>Haloarculaceae</taxon>
        <taxon>Halapricum</taxon>
    </lineage>
</organism>
<dbReference type="InterPro" id="IPR012340">
    <property type="entry name" value="NA-bd_OB-fold"/>
</dbReference>